<dbReference type="SUPFAM" id="SSF57850">
    <property type="entry name" value="RING/U-box"/>
    <property type="match status" value="1"/>
</dbReference>
<dbReference type="GO" id="GO:0016567">
    <property type="term" value="P:protein ubiquitination"/>
    <property type="evidence" value="ECO:0007669"/>
    <property type="project" value="TreeGrafter"/>
</dbReference>
<dbReference type="PROSITE" id="PS50089">
    <property type="entry name" value="ZF_RING_2"/>
    <property type="match status" value="1"/>
</dbReference>
<evidence type="ECO:0000256" key="1">
    <source>
        <dbReference type="PROSITE-ProRule" id="PRU00175"/>
    </source>
</evidence>
<dbReference type="AlphaFoldDB" id="S6BPR0"/>
<name>S6BPR0_BABBO</name>
<dbReference type="EMBL" id="AK442373">
    <property type="protein sequence ID" value="BAN66167.1"/>
    <property type="molecule type" value="mRNA"/>
</dbReference>
<reference evidence="4" key="1">
    <citation type="journal article" date="2014" name="BMC Genomics">
        <title>The Babesia bovis gene and promoter model: an update from full-length EST analysis.</title>
        <authorList>
            <person name="Yamagishi J."/>
            <person name="Wakaguri H."/>
            <person name="Yokoyama N."/>
            <person name="Yamashita R."/>
            <person name="Suzuki Y."/>
            <person name="Xuan X."/>
            <person name="Igarashi I."/>
        </authorList>
    </citation>
    <scope>NUCLEOTIDE SEQUENCE</scope>
    <source>
        <strain evidence="4">Texas</strain>
    </source>
</reference>
<proteinExistence type="evidence at transcript level"/>
<protein>
    <recommendedName>
        <fullName evidence="3">RING-type domain-containing protein</fullName>
    </recommendedName>
</protein>
<dbReference type="PANTHER" id="PTHR22996">
    <property type="entry name" value="MAHOGUNIN"/>
    <property type="match status" value="1"/>
</dbReference>
<feature type="domain" description="RING-type" evidence="3">
    <location>
        <begin position="248"/>
        <end position="287"/>
    </location>
</feature>
<sequence length="302" mass="33334">MGNKISGHLPWRKDHEDGPVEAAPPQSIIMDTSTNIFVRQLINSMAQDNPSAENKMLSIGRSSLSGVRPMGAAVAVPKSGISSLELLGNEKFKLCFQYTSRAPATVTFSFRQKHMGLTNGIPSFSDPDLRMGPYTLPVGSNQSFSQPTDEILRTRVLTLQFCSFQRETAFVPILLTFDAPTMDYVLFIMGGLAHNEMNGSWDFVVTKQRVRQGTSGYELQEVYGLNTSALNSSAPGDSDDDIGRQRRCVVCLTNMKDTVVMPCRHMCLCHECASYMVSEHQFCPMCRSAISHICHMSQVSGS</sequence>
<gene>
    <name evidence="4" type="primary">BBOV_IV012000</name>
</gene>
<organism evidence="4">
    <name type="scientific">Babesia bovis</name>
    <dbReference type="NCBI Taxonomy" id="5865"/>
    <lineage>
        <taxon>Eukaryota</taxon>
        <taxon>Sar</taxon>
        <taxon>Alveolata</taxon>
        <taxon>Apicomplexa</taxon>
        <taxon>Aconoidasida</taxon>
        <taxon>Piroplasmida</taxon>
        <taxon>Babesiidae</taxon>
        <taxon>Babesia</taxon>
    </lineage>
</organism>
<evidence type="ECO:0000259" key="3">
    <source>
        <dbReference type="PROSITE" id="PS50089"/>
    </source>
</evidence>
<keyword evidence="1" id="KW-0863">Zinc-finger</keyword>
<accession>S6BPR0</accession>
<evidence type="ECO:0000256" key="2">
    <source>
        <dbReference type="SAM" id="MobiDB-lite"/>
    </source>
</evidence>
<dbReference type="VEuPathDB" id="PiroplasmaDB:BBOV_IV012000"/>
<dbReference type="InterPro" id="IPR001841">
    <property type="entry name" value="Znf_RING"/>
</dbReference>
<dbReference type="GO" id="GO:0008270">
    <property type="term" value="F:zinc ion binding"/>
    <property type="evidence" value="ECO:0007669"/>
    <property type="project" value="UniProtKB-KW"/>
</dbReference>
<dbReference type="SMART" id="SM00184">
    <property type="entry name" value="RING"/>
    <property type="match status" value="1"/>
</dbReference>
<dbReference type="PANTHER" id="PTHR22996:SF0">
    <property type="entry name" value="RE60872P-RELATED"/>
    <property type="match status" value="1"/>
</dbReference>
<dbReference type="InterPro" id="IPR013083">
    <property type="entry name" value="Znf_RING/FYVE/PHD"/>
</dbReference>
<dbReference type="Gene3D" id="3.30.40.10">
    <property type="entry name" value="Zinc/RING finger domain, C3HC4 (zinc finger)"/>
    <property type="match status" value="1"/>
</dbReference>
<keyword evidence="1" id="KW-0479">Metal-binding</keyword>
<dbReference type="GO" id="GO:0061630">
    <property type="term" value="F:ubiquitin protein ligase activity"/>
    <property type="evidence" value="ECO:0007669"/>
    <property type="project" value="UniProtKB-EC"/>
</dbReference>
<dbReference type="InterPro" id="IPR045194">
    <property type="entry name" value="MGRN1/RNF157-like"/>
</dbReference>
<dbReference type="Pfam" id="PF13920">
    <property type="entry name" value="zf-C3HC4_3"/>
    <property type="match status" value="1"/>
</dbReference>
<feature type="region of interest" description="Disordered" evidence="2">
    <location>
        <begin position="1"/>
        <end position="25"/>
    </location>
</feature>
<evidence type="ECO:0000313" key="4">
    <source>
        <dbReference type="EMBL" id="BAN66167.1"/>
    </source>
</evidence>
<keyword evidence="1" id="KW-0862">Zinc</keyword>